<sequence length="215" mass="23660">MSKLALPLVGLGGAGAAGLGGYTLFKKFEETPKEQTFQDKYSHAILTAEDSLWTTKFKDLKDGSKPAHSKLVEAQTKFKTSDSDPEAQRLQKEGCQEIYNFPIKDSNYLQDFQKYCAKLIGNGVAGTWIVADNTNSSKWDAKLNSLKAHDESQNGSLDEALEALKGKLNAASESGLDNNKRGELKKWCDSVKGEIFIGDKDSRLTHAKLYCVENS</sequence>
<proteinExistence type="predicted"/>
<dbReference type="EMBL" id="FR773153">
    <property type="protein sequence ID" value="CBY92894.1"/>
    <property type="molecule type" value="Genomic_DNA"/>
</dbReference>
<dbReference type="Proteomes" id="UP000008637">
    <property type="component" value="Chromosome"/>
</dbReference>
<evidence type="ECO:0000313" key="1">
    <source>
        <dbReference type="EMBL" id="CBY92894.1"/>
    </source>
</evidence>
<dbReference type="HOGENOM" id="CLU_096783_0_0_14"/>
<dbReference type="KEGG" id="mha:HF1_08860"/>
<organism evidence="1 2">
    <name type="scientific">Mycoplasma haemofelis (strain Langford 1)</name>
    <name type="common">Haemobartonella felis</name>
    <dbReference type="NCBI Taxonomy" id="941640"/>
    <lineage>
        <taxon>Bacteria</taxon>
        <taxon>Bacillati</taxon>
        <taxon>Mycoplasmatota</taxon>
        <taxon>Mollicutes</taxon>
        <taxon>Mycoplasmataceae</taxon>
        <taxon>Mycoplasma</taxon>
    </lineage>
</organism>
<evidence type="ECO:0000313" key="2">
    <source>
        <dbReference type="Proteomes" id="UP000008637"/>
    </source>
</evidence>
<keyword evidence="2" id="KW-1185">Reference proteome</keyword>
<accession>E8ZIC3</accession>
<protein>
    <submittedName>
        <fullName evidence="1">Uncharacterized protein</fullName>
    </submittedName>
</protein>
<dbReference type="AlphaFoldDB" id="E8ZIC3"/>
<gene>
    <name evidence="1" type="ordered locus">HF1_08860</name>
</gene>
<dbReference type="OrthoDB" id="9828355at2"/>
<reference evidence="1 2" key="1">
    <citation type="journal article" date="2011" name="J. Bacteriol.">
        <title>Complete genome sequence of Mycoplasma haemofelis, a hemotropic mycoplasma.</title>
        <authorList>
            <person name="Barker E.N."/>
            <person name="Helps C.R."/>
            <person name="Peters I.R."/>
            <person name="Darby A.C."/>
            <person name="Radford A.D."/>
            <person name="Tasker S."/>
        </authorList>
    </citation>
    <scope>NUCLEOTIDE SEQUENCE [LARGE SCALE GENOMIC DNA]</scope>
    <source>
        <strain evidence="1 2">Langford 1</strain>
    </source>
</reference>
<name>E8ZIC3_MYCHL</name>